<accession>A0ABT1SIZ4</accession>
<organism evidence="2 3">
    <name type="scientific">Massilicoli timonensis</name>
    <dbReference type="NCBI Taxonomy" id="2015901"/>
    <lineage>
        <taxon>Bacteria</taxon>
        <taxon>Bacillati</taxon>
        <taxon>Bacillota</taxon>
        <taxon>Erysipelotrichia</taxon>
        <taxon>Erysipelotrichales</taxon>
        <taxon>Erysipelotrichaceae</taxon>
        <taxon>Massilicoli</taxon>
    </lineage>
</organism>
<gene>
    <name evidence="2" type="ORF">NE663_02735</name>
</gene>
<dbReference type="Pfam" id="PF13630">
    <property type="entry name" value="SdpI"/>
    <property type="match status" value="1"/>
</dbReference>
<evidence type="ECO:0000256" key="1">
    <source>
        <dbReference type="SAM" id="Phobius"/>
    </source>
</evidence>
<protein>
    <submittedName>
        <fullName evidence="2">SdpI family protein</fullName>
    </submittedName>
</protein>
<keyword evidence="1" id="KW-0812">Transmembrane</keyword>
<dbReference type="InterPro" id="IPR025962">
    <property type="entry name" value="SdpI/YhfL"/>
</dbReference>
<name>A0ABT1SIZ4_9FIRM</name>
<reference evidence="2 3" key="1">
    <citation type="submission" date="2022-06" db="EMBL/GenBank/DDBJ databases">
        <title>Isolation of gut microbiota from human fecal samples.</title>
        <authorList>
            <person name="Pamer E.G."/>
            <person name="Barat B."/>
            <person name="Waligurski E."/>
            <person name="Medina S."/>
            <person name="Paddock L."/>
            <person name="Mostad J."/>
        </authorList>
    </citation>
    <scope>NUCLEOTIDE SEQUENCE [LARGE SCALE GENOMIC DNA]</scope>
    <source>
        <strain evidence="2 3">DFI.6.1</strain>
    </source>
</reference>
<evidence type="ECO:0000313" key="2">
    <source>
        <dbReference type="EMBL" id="MCQ5121179.1"/>
    </source>
</evidence>
<comment type="caution">
    <text evidence="2">The sequence shown here is derived from an EMBL/GenBank/DDBJ whole genome shotgun (WGS) entry which is preliminary data.</text>
</comment>
<sequence>MIKINAENEKLLAMSIISCVILFSGIISPKLPFTKHTGLRLPWTVQDEDTWNLAHRIIGYISFPIVILYIAATFSIDNFETVTLGTMIA</sequence>
<keyword evidence="3" id="KW-1185">Reference proteome</keyword>
<dbReference type="EMBL" id="JANGCH010000003">
    <property type="protein sequence ID" value="MCQ5121179.1"/>
    <property type="molecule type" value="Genomic_DNA"/>
</dbReference>
<keyword evidence="1" id="KW-1133">Transmembrane helix</keyword>
<dbReference type="Proteomes" id="UP001524435">
    <property type="component" value="Unassembled WGS sequence"/>
</dbReference>
<feature type="transmembrane region" description="Helical" evidence="1">
    <location>
        <begin position="12"/>
        <end position="33"/>
    </location>
</feature>
<evidence type="ECO:0000313" key="3">
    <source>
        <dbReference type="Proteomes" id="UP001524435"/>
    </source>
</evidence>
<dbReference type="RefSeq" id="WP_256197412.1">
    <property type="nucleotide sequence ID" value="NZ_JANGCH010000003.1"/>
</dbReference>
<feature type="transmembrane region" description="Helical" evidence="1">
    <location>
        <begin position="53"/>
        <end position="72"/>
    </location>
</feature>
<proteinExistence type="predicted"/>
<keyword evidence="1" id="KW-0472">Membrane</keyword>